<name>A0AAN6QG49_9PEZI</name>
<dbReference type="RefSeq" id="XP_064665724.1">
    <property type="nucleotide sequence ID" value="XM_064816170.1"/>
</dbReference>
<dbReference type="Gene3D" id="2.40.50.140">
    <property type="entry name" value="Nucleic acid-binding proteins"/>
    <property type="match status" value="1"/>
</dbReference>
<accession>A0AAN6QG49</accession>
<dbReference type="GO" id="GO:0006412">
    <property type="term" value="P:translation"/>
    <property type="evidence" value="ECO:0007669"/>
    <property type="project" value="InterPro"/>
</dbReference>
<keyword evidence="3" id="KW-0687">Ribonucleoprotein</keyword>
<evidence type="ECO:0000256" key="3">
    <source>
        <dbReference type="ARBA" id="ARBA00023274"/>
    </source>
</evidence>
<evidence type="ECO:0000313" key="4">
    <source>
        <dbReference type="EMBL" id="KAK4108154.1"/>
    </source>
</evidence>
<comment type="similarity">
    <text evidence="1">Belongs to the universal ribosomal protein uS17 family.</text>
</comment>
<keyword evidence="5" id="KW-1185">Reference proteome</keyword>
<comment type="caution">
    <text evidence="4">The sequence shown here is derived from an EMBL/GenBank/DDBJ whole genome shotgun (WGS) entry which is preliminary data.</text>
</comment>
<evidence type="ECO:0000256" key="2">
    <source>
        <dbReference type="ARBA" id="ARBA00022980"/>
    </source>
</evidence>
<dbReference type="AlphaFoldDB" id="A0AAN6QG49"/>
<dbReference type="InterPro" id="IPR000266">
    <property type="entry name" value="Ribosomal_uS17"/>
</dbReference>
<dbReference type="GeneID" id="89940295"/>
<dbReference type="SUPFAM" id="SSF50249">
    <property type="entry name" value="Nucleic acid-binding proteins"/>
    <property type="match status" value="1"/>
</dbReference>
<sequence>MAQRAAEAATKTYKTFRELHGVVISAGLMDRTVKVRVGGQKWNSFVKKFFNDPKTHLVHDPNNSLRLGDVVAITPGFRVSQHKRHVVKHIIAPGSAVPIEERPPIPSWEELWREREVRKQAKDERRALRMEVLRAEGRASKIDRIIKEARAEINARAKVIEAAVRREARKFGRVAGEEELERDRDGL</sequence>
<dbReference type="GO" id="GO:1990904">
    <property type="term" value="C:ribonucleoprotein complex"/>
    <property type="evidence" value="ECO:0007669"/>
    <property type="project" value="UniProtKB-KW"/>
</dbReference>
<protein>
    <submittedName>
        <fullName evidence="4">Nucleic acid-binding protein</fullName>
    </submittedName>
</protein>
<dbReference type="GO" id="GO:0005739">
    <property type="term" value="C:mitochondrion"/>
    <property type="evidence" value="ECO:0007669"/>
    <property type="project" value="TreeGrafter"/>
</dbReference>
<evidence type="ECO:0000256" key="1">
    <source>
        <dbReference type="ARBA" id="ARBA00010254"/>
    </source>
</evidence>
<evidence type="ECO:0000313" key="5">
    <source>
        <dbReference type="Proteomes" id="UP001302812"/>
    </source>
</evidence>
<dbReference type="GO" id="GO:0005840">
    <property type="term" value="C:ribosome"/>
    <property type="evidence" value="ECO:0007669"/>
    <property type="project" value="UniProtKB-KW"/>
</dbReference>
<reference evidence="4" key="1">
    <citation type="journal article" date="2023" name="Mol. Phylogenet. Evol.">
        <title>Genome-scale phylogeny and comparative genomics of the fungal order Sordariales.</title>
        <authorList>
            <person name="Hensen N."/>
            <person name="Bonometti L."/>
            <person name="Westerberg I."/>
            <person name="Brannstrom I.O."/>
            <person name="Guillou S."/>
            <person name="Cros-Aarteil S."/>
            <person name="Calhoun S."/>
            <person name="Haridas S."/>
            <person name="Kuo A."/>
            <person name="Mondo S."/>
            <person name="Pangilinan J."/>
            <person name="Riley R."/>
            <person name="LaButti K."/>
            <person name="Andreopoulos B."/>
            <person name="Lipzen A."/>
            <person name="Chen C."/>
            <person name="Yan M."/>
            <person name="Daum C."/>
            <person name="Ng V."/>
            <person name="Clum A."/>
            <person name="Steindorff A."/>
            <person name="Ohm R.A."/>
            <person name="Martin F."/>
            <person name="Silar P."/>
            <person name="Natvig D.O."/>
            <person name="Lalanne C."/>
            <person name="Gautier V."/>
            <person name="Ament-Velasquez S.L."/>
            <person name="Kruys A."/>
            <person name="Hutchinson M.I."/>
            <person name="Powell A.J."/>
            <person name="Barry K."/>
            <person name="Miller A.N."/>
            <person name="Grigoriev I.V."/>
            <person name="Debuchy R."/>
            <person name="Gladieux P."/>
            <person name="Hiltunen Thoren M."/>
            <person name="Johannesson H."/>
        </authorList>
    </citation>
    <scope>NUCLEOTIDE SEQUENCE</scope>
    <source>
        <strain evidence="4">CBS 508.74</strain>
    </source>
</reference>
<dbReference type="CDD" id="cd00364">
    <property type="entry name" value="Ribosomal_uS17"/>
    <property type="match status" value="1"/>
</dbReference>
<proteinExistence type="inferred from homology"/>
<dbReference type="EMBL" id="MU853365">
    <property type="protein sequence ID" value="KAK4108154.1"/>
    <property type="molecule type" value="Genomic_DNA"/>
</dbReference>
<organism evidence="4 5">
    <name type="scientific">Canariomyces notabilis</name>
    <dbReference type="NCBI Taxonomy" id="2074819"/>
    <lineage>
        <taxon>Eukaryota</taxon>
        <taxon>Fungi</taxon>
        <taxon>Dikarya</taxon>
        <taxon>Ascomycota</taxon>
        <taxon>Pezizomycotina</taxon>
        <taxon>Sordariomycetes</taxon>
        <taxon>Sordariomycetidae</taxon>
        <taxon>Sordariales</taxon>
        <taxon>Chaetomiaceae</taxon>
        <taxon>Canariomyces</taxon>
    </lineage>
</organism>
<dbReference type="Proteomes" id="UP001302812">
    <property type="component" value="Unassembled WGS sequence"/>
</dbReference>
<dbReference type="PANTHER" id="PTHR10744">
    <property type="entry name" value="40S RIBOSOMAL PROTEIN S11 FAMILY MEMBER"/>
    <property type="match status" value="1"/>
</dbReference>
<reference evidence="4" key="2">
    <citation type="submission" date="2023-05" db="EMBL/GenBank/DDBJ databases">
        <authorList>
            <consortium name="Lawrence Berkeley National Laboratory"/>
            <person name="Steindorff A."/>
            <person name="Hensen N."/>
            <person name="Bonometti L."/>
            <person name="Westerberg I."/>
            <person name="Brannstrom I.O."/>
            <person name="Guillou S."/>
            <person name="Cros-Aarteil S."/>
            <person name="Calhoun S."/>
            <person name="Haridas S."/>
            <person name="Kuo A."/>
            <person name="Mondo S."/>
            <person name="Pangilinan J."/>
            <person name="Riley R."/>
            <person name="Labutti K."/>
            <person name="Andreopoulos B."/>
            <person name="Lipzen A."/>
            <person name="Chen C."/>
            <person name="Yanf M."/>
            <person name="Daum C."/>
            <person name="Ng V."/>
            <person name="Clum A."/>
            <person name="Ohm R."/>
            <person name="Martin F."/>
            <person name="Silar P."/>
            <person name="Natvig D."/>
            <person name="Lalanne C."/>
            <person name="Gautier V."/>
            <person name="Ament-Velasquez S.L."/>
            <person name="Kruys A."/>
            <person name="Hutchinson M.I."/>
            <person name="Powell A.J."/>
            <person name="Barry K."/>
            <person name="Miller A.N."/>
            <person name="Grigoriev I.V."/>
            <person name="Debuchy R."/>
            <person name="Gladieux P."/>
            <person name="Thoren M.H."/>
            <person name="Johannesson H."/>
        </authorList>
    </citation>
    <scope>NUCLEOTIDE SEQUENCE</scope>
    <source>
        <strain evidence="4">CBS 508.74</strain>
    </source>
</reference>
<dbReference type="GO" id="GO:0003735">
    <property type="term" value="F:structural constituent of ribosome"/>
    <property type="evidence" value="ECO:0007669"/>
    <property type="project" value="InterPro"/>
</dbReference>
<gene>
    <name evidence="4" type="ORF">N656DRAFT_784434</name>
</gene>
<dbReference type="Pfam" id="PF00366">
    <property type="entry name" value="Ribosomal_S17"/>
    <property type="match status" value="1"/>
</dbReference>
<dbReference type="PANTHER" id="PTHR10744:SF1">
    <property type="entry name" value="SMALL RIBOSOMAL SUBUNIT PROTEIN US17M"/>
    <property type="match status" value="1"/>
</dbReference>
<dbReference type="InterPro" id="IPR012340">
    <property type="entry name" value="NA-bd_OB-fold"/>
</dbReference>
<keyword evidence="2" id="KW-0689">Ribosomal protein</keyword>